<protein>
    <recommendedName>
        <fullName evidence="3">Prophage pi2 protein 40</fullName>
    </recommendedName>
</protein>
<gene>
    <name evidence="1" type="ORF">HGI39_11665</name>
</gene>
<dbReference type="Proteomes" id="UP001194098">
    <property type="component" value="Unassembled WGS sequence"/>
</dbReference>
<sequence length="112" mass="12932">MSNNIKVIEIDGKQVEFKVTAATPLRYKEQFGKDYFQELSKLRILQKTLKSKKSDSEKLANVDFELFYNIAWVFAKTANKSISEPIEWLDGFNVFPMAEIIPQLQELIAISI</sequence>
<dbReference type="RefSeq" id="WP_171779715.1">
    <property type="nucleotide sequence ID" value="NZ_JABAGV010000026.1"/>
</dbReference>
<organism evidence="1 2">
    <name type="scientific">Clostridium beijerinckii</name>
    <name type="common">Clostridium MP</name>
    <dbReference type="NCBI Taxonomy" id="1520"/>
    <lineage>
        <taxon>Bacteria</taxon>
        <taxon>Bacillati</taxon>
        <taxon>Bacillota</taxon>
        <taxon>Clostridia</taxon>
        <taxon>Eubacteriales</taxon>
        <taxon>Clostridiaceae</taxon>
        <taxon>Clostridium</taxon>
    </lineage>
</organism>
<reference evidence="1" key="2">
    <citation type="journal article" date="2022" name="Nat. Biotechnol.">
        <title>Carbon-negative production of acetone and isopropanol by gas fermentation at industrial pilot scale.</title>
        <authorList>
            <person name="Liew F.E."/>
            <person name="Nogle R."/>
            <person name="Abdalla T."/>
            <person name="Rasor B.J."/>
            <person name="Canter C."/>
            <person name="Jensen R.O."/>
            <person name="Wang L."/>
            <person name="Strutz J."/>
            <person name="Chirania P."/>
            <person name="De Tissera S."/>
            <person name="Mueller A.P."/>
            <person name="Ruan Z."/>
            <person name="Gao A."/>
            <person name="Tran L."/>
            <person name="Engle N.L."/>
            <person name="Bromley J.C."/>
            <person name="Daniell J."/>
            <person name="Conrado R."/>
            <person name="Tschaplinski T.J."/>
            <person name="Giannone R.J."/>
            <person name="Hettich R.L."/>
            <person name="Karim A.S."/>
            <person name="Simpson S.D."/>
            <person name="Brown S.D."/>
            <person name="Leang C."/>
            <person name="Jewett M.C."/>
            <person name="Kopke M."/>
        </authorList>
    </citation>
    <scope>NUCLEOTIDE SEQUENCE</scope>
    <source>
        <strain evidence="1">DJ015</strain>
    </source>
</reference>
<dbReference type="EMBL" id="JABAGV010000026">
    <property type="protein sequence ID" value="MBC2475359.1"/>
    <property type="molecule type" value="Genomic_DNA"/>
</dbReference>
<dbReference type="AlphaFoldDB" id="A0AAW3W8R3"/>
<evidence type="ECO:0000313" key="1">
    <source>
        <dbReference type="EMBL" id="MBC2475359.1"/>
    </source>
</evidence>
<proteinExistence type="predicted"/>
<accession>A0AAW3W8R3</accession>
<reference evidence="1" key="1">
    <citation type="submission" date="2020-04" db="EMBL/GenBank/DDBJ databases">
        <authorList>
            <person name="Brown S."/>
        </authorList>
    </citation>
    <scope>NUCLEOTIDE SEQUENCE</scope>
    <source>
        <strain evidence="1">DJ015</strain>
    </source>
</reference>
<evidence type="ECO:0008006" key="3">
    <source>
        <dbReference type="Google" id="ProtNLM"/>
    </source>
</evidence>
<name>A0AAW3W8R3_CLOBE</name>
<evidence type="ECO:0000313" key="2">
    <source>
        <dbReference type="Proteomes" id="UP001194098"/>
    </source>
</evidence>
<comment type="caution">
    <text evidence="1">The sequence shown here is derived from an EMBL/GenBank/DDBJ whole genome shotgun (WGS) entry which is preliminary data.</text>
</comment>